<dbReference type="Pfam" id="PF02481">
    <property type="entry name" value="DNA_processg_A"/>
    <property type="match status" value="1"/>
</dbReference>
<dbReference type="SUPFAM" id="SSF102405">
    <property type="entry name" value="MCP/YpsA-like"/>
    <property type="match status" value="1"/>
</dbReference>
<protein>
    <submittedName>
        <fullName evidence="3">DNA processing protein DprA</fullName>
    </submittedName>
</protein>
<keyword evidence="4" id="KW-1185">Reference proteome</keyword>
<comment type="similarity">
    <text evidence="1">Belongs to the DprA/Smf family.</text>
</comment>
<organism evidence="3 4">
    <name type="scientific">Dermabacter jinjuensis</name>
    <dbReference type="NCBI Taxonomy" id="1667168"/>
    <lineage>
        <taxon>Bacteria</taxon>
        <taxon>Bacillati</taxon>
        <taxon>Actinomycetota</taxon>
        <taxon>Actinomycetes</taxon>
        <taxon>Micrococcales</taxon>
        <taxon>Dermabacteraceae</taxon>
        <taxon>Dermabacter</taxon>
    </lineage>
</organism>
<reference evidence="3 4" key="1">
    <citation type="journal article" date="2016" name="Int. J. Syst. Evol. Microbiol.">
        <title>Dermabacter jinjuensis sp. nov., a novel species of the genus Dermabacter isolated from a clinical specimen.</title>
        <authorList>
            <person name="Park Y.K."/>
            <person name="Lee K.M."/>
            <person name="Lee W.K."/>
            <person name="Cho M.J."/>
            <person name="Lee H.S."/>
            <person name="Cho Y.G."/>
            <person name="Lee Y.C."/>
            <person name="Lee W.K."/>
            <person name="Seong W.K."/>
            <person name="Hwang K.J."/>
        </authorList>
    </citation>
    <scope>NUCLEOTIDE SEQUENCE [LARGE SCALE GENOMIC DNA]</scope>
    <source>
        <strain evidence="3 4">32T</strain>
    </source>
</reference>
<dbReference type="PANTHER" id="PTHR43022">
    <property type="entry name" value="PROTEIN SMF"/>
    <property type="match status" value="1"/>
</dbReference>
<evidence type="ECO:0000259" key="2">
    <source>
        <dbReference type="Pfam" id="PF02481"/>
    </source>
</evidence>
<dbReference type="Gene3D" id="3.40.50.450">
    <property type="match status" value="1"/>
</dbReference>
<dbReference type="InterPro" id="IPR003488">
    <property type="entry name" value="DprA"/>
</dbReference>
<dbReference type="EMBL" id="CP023482">
    <property type="protein sequence ID" value="ATH96129.1"/>
    <property type="molecule type" value="Genomic_DNA"/>
</dbReference>
<dbReference type="RefSeq" id="WP_096882614.1">
    <property type="nucleotide sequence ID" value="NZ_CP023482.1"/>
</dbReference>
<evidence type="ECO:0000313" key="3">
    <source>
        <dbReference type="EMBL" id="ATH96129.1"/>
    </source>
</evidence>
<dbReference type="InterPro" id="IPR057666">
    <property type="entry name" value="DrpA_SLOG"/>
</dbReference>
<evidence type="ECO:0000313" key="4">
    <source>
        <dbReference type="Proteomes" id="UP000815698"/>
    </source>
</evidence>
<dbReference type="Proteomes" id="UP000815698">
    <property type="component" value="Chromosome"/>
</dbReference>
<feature type="domain" description="Smf/DprA SLOG" evidence="2">
    <location>
        <begin position="134"/>
        <end position="347"/>
    </location>
</feature>
<proteinExistence type="inferred from homology"/>
<name>A0ABM6PL25_9MICO</name>
<gene>
    <name evidence="3" type="ORF">COP05_02745</name>
</gene>
<sequence>MIEPRSGSEVARFWDADSVPLEPCASRADLEARAAWSALAEATDAAARYLWLSRGPVDALALALDGSIREIVVALEEAACNPEAELLHVTAAHESMRIRNARHAAERAKAAWTERVEGARDVLERSMSSGIELVRPGEPGWPAGFSALGINAPFALWHAGSRRTPSEGKAVALVGARGATRYGTSVARDFAAALAERGVRVVSGGALGIDAAAHSGALAARSVREGGGGTAAFLAGGLDDYYPRANAGLLARVRGEGGLYSEAPIGARPTRWRFLSRNRLIAAASDATIVVEAAWRSGALSTAAHADALSLPVGAVPGPVTSPESSGCHRLIAERGAQLISRVEDIEMMIAGVAGGVETVGLESPAESTGALPLDVELLGPLDRLVFDGIPRFSAIGVRELATQCALDREQVRSSLARIELLGLAHVSRGRRAETKGKRRQARLEAKEPARDLRVCCRWGPSGRCHDLTGEQPIRHDAQELIAEGG</sequence>
<accession>A0ABM6PL25</accession>
<dbReference type="PANTHER" id="PTHR43022:SF1">
    <property type="entry name" value="PROTEIN SMF"/>
    <property type="match status" value="1"/>
</dbReference>
<evidence type="ECO:0000256" key="1">
    <source>
        <dbReference type="ARBA" id="ARBA00006525"/>
    </source>
</evidence>